<organism evidence="2 3">
    <name type="scientific">Candidatus Thermofonsia Clade 1 bacterium</name>
    <dbReference type="NCBI Taxonomy" id="2364210"/>
    <lineage>
        <taxon>Bacteria</taxon>
        <taxon>Bacillati</taxon>
        <taxon>Chloroflexota</taxon>
        <taxon>Candidatus Thermofontia</taxon>
        <taxon>Candidatus Thermofonsia Clade 1</taxon>
    </lineage>
</organism>
<dbReference type="AlphaFoldDB" id="A0A2M8PF08"/>
<accession>A0A2M8PF08</accession>
<evidence type="ECO:0000256" key="1">
    <source>
        <dbReference type="SAM" id="SignalP"/>
    </source>
</evidence>
<dbReference type="InterPro" id="IPR050490">
    <property type="entry name" value="Bact_solute-bd_prot1"/>
</dbReference>
<dbReference type="Pfam" id="PF13416">
    <property type="entry name" value="SBP_bac_8"/>
    <property type="match status" value="1"/>
</dbReference>
<evidence type="ECO:0000313" key="2">
    <source>
        <dbReference type="EMBL" id="PJF36128.1"/>
    </source>
</evidence>
<dbReference type="Gene3D" id="3.40.190.10">
    <property type="entry name" value="Periplasmic binding protein-like II"/>
    <property type="match status" value="1"/>
</dbReference>
<dbReference type="PANTHER" id="PTHR43649">
    <property type="entry name" value="ARABINOSE-BINDING PROTEIN-RELATED"/>
    <property type="match status" value="1"/>
</dbReference>
<keyword evidence="1" id="KW-0732">Signal</keyword>
<proteinExistence type="predicted"/>
<gene>
    <name evidence="2" type="ORF">CUN49_07060</name>
</gene>
<feature type="chain" id="PRO_5030053707" description="Sugar ABC transporter substrate-binding protein" evidence="1">
    <location>
        <begin position="33"/>
        <end position="446"/>
    </location>
</feature>
<dbReference type="SUPFAM" id="SSF53850">
    <property type="entry name" value="Periplasmic binding protein-like II"/>
    <property type="match status" value="1"/>
</dbReference>
<evidence type="ECO:0008006" key="4">
    <source>
        <dbReference type="Google" id="ProtNLM"/>
    </source>
</evidence>
<sequence>MPEILRGTRLVIARHAQAILCALGLYALTACAAPQAFAHSPSTTATFAAAQVPTPTPSLTPTPAPPAINVWFPALFAYEAELFTAQHFSELLQEYTRQTGQVVNLRLRRADGLGGIFETLSSAAQVAPSVLPDLALLRARDLPRAAAAKLIVPIGVELLPQEAYFATALNLARYDGDFYGIPYLLELQHAVYRGEAPPPLAWQTLISRQLPYLFPAKVSYGANSTLLSHYATLGGQFSDQNGDPLLDYDPLLTVLNVYAEARAAGSLPAEVLDYAEPMQYWATFTAGKNVLVQVDSTFFLRQRAASEPAEASAWQFSPLPQISSEKPPLSMVDGWLWTLTTADPERQKRALALIEWLQAPKRFAEFSQRVGLLPAQRAALSAWSEPDYAAFAATLLDRNLAPLPDLVNSTVAEALQESFARLLKGELSSEAAANAALDRVRVARGR</sequence>
<dbReference type="EMBL" id="PGTM01000078">
    <property type="protein sequence ID" value="PJF36128.1"/>
    <property type="molecule type" value="Genomic_DNA"/>
</dbReference>
<dbReference type="PROSITE" id="PS51257">
    <property type="entry name" value="PROKAR_LIPOPROTEIN"/>
    <property type="match status" value="1"/>
</dbReference>
<dbReference type="Proteomes" id="UP000229681">
    <property type="component" value="Unassembled WGS sequence"/>
</dbReference>
<dbReference type="InterPro" id="IPR006059">
    <property type="entry name" value="SBP"/>
</dbReference>
<comment type="caution">
    <text evidence="2">The sequence shown here is derived from an EMBL/GenBank/DDBJ whole genome shotgun (WGS) entry which is preliminary data.</text>
</comment>
<feature type="signal peptide" evidence="1">
    <location>
        <begin position="1"/>
        <end position="32"/>
    </location>
</feature>
<evidence type="ECO:0000313" key="3">
    <source>
        <dbReference type="Proteomes" id="UP000229681"/>
    </source>
</evidence>
<reference evidence="2 3" key="1">
    <citation type="submission" date="2017-11" db="EMBL/GenBank/DDBJ databases">
        <title>Evolution of Phototrophy in the Chloroflexi Phylum Driven by Horizontal Gene Transfer.</title>
        <authorList>
            <person name="Ward L.M."/>
            <person name="Hemp J."/>
            <person name="Shih P.M."/>
            <person name="Mcglynn S.E."/>
            <person name="Fischer W."/>
        </authorList>
    </citation>
    <scope>NUCLEOTIDE SEQUENCE [LARGE SCALE GENOMIC DNA]</scope>
    <source>
        <strain evidence="2">JP3_13</strain>
    </source>
</reference>
<name>A0A2M8PF08_9CHLR</name>
<dbReference type="PANTHER" id="PTHR43649:SF12">
    <property type="entry name" value="DIACETYLCHITOBIOSE BINDING PROTEIN DASA"/>
    <property type="match status" value="1"/>
</dbReference>
<protein>
    <recommendedName>
        <fullName evidence="4">Sugar ABC transporter substrate-binding protein</fullName>
    </recommendedName>
</protein>